<keyword evidence="2" id="KW-0963">Cytoplasm</keyword>
<dbReference type="PANTHER" id="PTHR12461:SF43">
    <property type="entry name" value="HSPB1-ASSOCIATED PROTEIN 1"/>
    <property type="match status" value="1"/>
</dbReference>
<feature type="domain" description="JmjC" evidence="4">
    <location>
        <begin position="142"/>
        <end position="302"/>
    </location>
</feature>
<dbReference type="InterPro" id="IPR003347">
    <property type="entry name" value="JmjC_dom"/>
</dbReference>
<name>A0A7M7H431_NASVI</name>
<evidence type="ECO:0000313" key="6">
    <source>
        <dbReference type="Proteomes" id="UP000002358"/>
    </source>
</evidence>
<sequence>MQKFAASLIDSVFFYIRNKNKFVQLLTTLDVRSASKDLIMSCDKNPSVKSFPDLLSELQEPVLFKNILCTTEGSNNWKLIHWSLEDFANKSGNIKLPFRVGKNIRTDEPQWEVETPIEYKTMKEFLNNVTENSNPEKWFYFDYKRMNEWFKDIPEIVKSFDWHQFGIDLDVSDSTIWIGSKGAHTNCHQDTYGCNLVAQIQGRKLWLLFSPECGDLMQPTRIPYEESTVYSKYNFFAPSKQEIEAIKNMPGSVKMVTLEPKDLLFIPKGWWHYVESLDISLSVNVWLPLKEDCESRLKETLVHLVMNTIGDGLPKADDQSDSNVIESIKFVANSLQECQKLKNSSEPSVKRQKLNSKDEITLECLKKKFPNSVTLISNLTIASVNDFIQKNNLAEESSSTQESVNKRDEPTTLNILEAVVNSFCHPKVLSMVSEILTHNLTSENMEKR</sequence>
<dbReference type="SMART" id="SM00558">
    <property type="entry name" value="JmjC"/>
    <property type="match status" value="1"/>
</dbReference>
<evidence type="ECO:0000256" key="1">
    <source>
        <dbReference type="ARBA" id="ARBA00004496"/>
    </source>
</evidence>
<reference evidence="5" key="1">
    <citation type="submission" date="2021-01" db="UniProtKB">
        <authorList>
            <consortium name="EnsemblMetazoa"/>
        </authorList>
    </citation>
    <scope>IDENTIFICATION</scope>
</reference>
<dbReference type="PANTHER" id="PTHR12461">
    <property type="entry name" value="HYPOXIA-INDUCIBLE FACTOR 1 ALPHA INHIBITOR-RELATED"/>
    <property type="match status" value="1"/>
</dbReference>
<evidence type="ECO:0000256" key="3">
    <source>
        <dbReference type="ARBA" id="ARBA00037342"/>
    </source>
</evidence>
<dbReference type="EnsemblMetazoa" id="XM_008207636">
    <property type="protein sequence ID" value="XP_008205858"/>
    <property type="gene ID" value="LOC100116707"/>
</dbReference>
<evidence type="ECO:0000259" key="4">
    <source>
        <dbReference type="PROSITE" id="PS51184"/>
    </source>
</evidence>
<dbReference type="Pfam" id="PF13621">
    <property type="entry name" value="Cupin_8"/>
    <property type="match status" value="1"/>
</dbReference>
<dbReference type="AlphaFoldDB" id="A0A7M7H431"/>
<dbReference type="Gene3D" id="2.60.120.650">
    <property type="entry name" value="Cupin"/>
    <property type="match status" value="1"/>
</dbReference>
<gene>
    <name evidence="5" type="primary">100116707</name>
</gene>
<dbReference type="GO" id="GO:0005737">
    <property type="term" value="C:cytoplasm"/>
    <property type="evidence" value="ECO:0007669"/>
    <property type="project" value="UniProtKB-SubCell"/>
</dbReference>
<dbReference type="PROSITE" id="PS51184">
    <property type="entry name" value="JMJC"/>
    <property type="match status" value="1"/>
</dbReference>
<keyword evidence="6" id="KW-1185">Reference proteome</keyword>
<comment type="subcellular location">
    <subcellularLocation>
        <location evidence="1">Cytoplasm</location>
    </subcellularLocation>
</comment>
<dbReference type="InParanoid" id="A0A7M7H431"/>
<evidence type="ECO:0000313" key="5">
    <source>
        <dbReference type="EnsemblMetazoa" id="XP_008205858"/>
    </source>
</evidence>
<dbReference type="Proteomes" id="UP000002358">
    <property type="component" value="Chromosome 4"/>
</dbReference>
<dbReference type="OrthoDB" id="438164at2759"/>
<dbReference type="InterPro" id="IPR041667">
    <property type="entry name" value="Cupin_8"/>
</dbReference>
<dbReference type="FunCoup" id="A0A7M7H431">
    <property type="interactions" value="4"/>
</dbReference>
<accession>A0A7M7H431</accession>
<protein>
    <recommendedName>
        <fullName evidence="4">JmjC domain-containing protein</fullName>
    </recommendedName>
</protein>
<organism evidence="5 6">
    <name type="scientific">Nasonia vitripennis</name>
    <name type="common">Parasitic wasp</name>
    <dbReference type="NCBI Taxonomy" id="7425"/>
    <lineage>
        <taxon>Eukaryota</taxon>
        <taxon>Metazoa</taxon>
        <taxon>Ecdysozoa</taxon>
        <taxon>Arthropoda</taxon>
        <taxon>Hexapoda</taxon>
        <taxon>Insecta</taxon>
        <taxon>Pterygota</taxon>
        <taxon>Neoptera</taxon>
        <taxon>Endopterygota</taxon>
        <taxon>Hymenoptera</taxon>
        <taxon>Apocrita</taxon>
        <taxon>Proctotrupomorpha</taxon>
        <taxon>Chalcidoidea</taxon>
        <taxon>Pteromalidae</taxon>
        <taxon>Pteromalinae</taxon>
        <taxon>Nasonia</taxon>
    </lineage>
</organism>
<dbReference type="SUPFAM" id="SSF51197">
    <property type="entry name" value="Clavaminate synthase-like"/>
    <property type="match status" value="1"/>
</dbReference>
<evidence type="ECO:0000256" key="2">
    <source>
        <dbReference type="ARBA" id="ARBA00022490"/>
    </source>
</evidence>
<comment type="function">
    <text evidence="3">May play a role in cellular stress response.</text>
</comment>
<proteinExistence type="predicted"/>
<dbReference type="SMR" id="A0A7M7H431"/>